<dbReference type="HOGENOM" id="CLU_585346_0_0_1"/>
<keyword evidence="1" id="KW-0812">Transmembrane</keyword>
<sequence length="467" mass="51976">MDQLASLAGVLFVALLRLLYIRLHRRQENLSSPPKRPALQEDEESRPLIAPPRAAQESLTCRRKLICSLAAVAYIAVAVFVAVATVKEYGGPVLKDSRFVFGRGGMVTVALIVLARTLFYKSSDILRELQADAVALIAIPRSCKVTAELFGCAKLLESNQIGTLYVSLCLQLAVAHGVSDSLNATLPTKLRSKMTTYVDITLWGGLPSPTKEDVVEAVGTFLAHPSMAEGAPAQTFFAELSTCHTTRHLIDKIRLHQHAPPNAMHPRRRFNPSEYQITEMVVLKRRLLIQHEGFVFLVHHEPPAQHPHPAEPDFLIDIDSTHSNPFFSSPKLAIDRVDCSLFPAVPGVQRIEGTFGRPVIWRMPDPDRDDYVFNMTLFEVGILLDTVLFSYPQEQYNALYKNCFSNSRILRTVIIRIIQEQQPGVVVAAQEPNEFSVTVGTCFGIRLDRDQGEEAVVFGNYQGLLLP</sequence>
<accession>B0DXP2</accession>
<dbReference type="AlphaFoldDB" id="B0DXP2"/>
<feature type="transmembrane region" description="Helical" evidence="1">
    <location>
        <begin position="6"/>
        <end position="23"/>
    </location>
</feature>
<name>B0DXP2_LACBS</name>
<gene>
    <name evidence="2" type="ORF">LACBIDRAFT_295741</name>
</gene>
<dbReference type="GeneID" id="6084382"/>
<evidence type="ECO:0000313" key="2">
    <source>
        <dbReference type="EMBL" id="EDR00649.1"/>
    </source>
</evidence>
<dbReference type="InParanoid" id="B0DXP2"/>
<feature type="transmembrane region" description="Helical" evidence="1">
    <location>
        <begin position="98"/>
        <end position="119"/>
    </location>
</feature>
<dbReference type="OrthoDB" id="3073535at2759"/>
<evidence type="ECO:0000256" key="1">
    <source>
        <dbReference type="SAM" id="Phobius"/>
    </source>
</evidence>
<keyword evidence="3" id="KW-1185">Reference proteome</keyword>
<dbReference type="Proteomes" id="UP000001194">
    <property type="component" value="Unassembled WGS sequence"/>
</dbReference>
<proteinExistence type="predicted"/>
<dbReference type="EMBL" id="DS547147">
    <property type="protein sequence ID" value="EDR00649.1"/>
    <property type="molecule type" value="Genomic_DNA"/>
</dbReference>
<organism evidence="3">
    <name type="scientific">Laccaria bicolor (strain S238N-H82 / ATCC MYA-4686)</name>
    <name type="common">Bicoloured deceiver</name>
    <name type="synonym">Laccaria laccata var. bicolor</name>
    <dbReference type="NCBI Taxonomy" id="486041"/>
    <lineage>
        <taxon>Eukaryota</taxon>
        <taxon>Fungi</taxon>
        <taxon>Dikarya</taxon>
        <taxon>Basidiomycota</taxon>
        <taxon>Agaricomycotina</taxon>
        <taxon>Agaricomycetes</taxon>
        <taxon>Agaricomycetidae</taxon>
        <taxon>Agaricales</taxon>
        <taxon>Agaricineae</taxon>
        <taxon>Hydnangiaceae</taxon>
        <taxon>Laccaria</taxon>
    </lineage>
</organism>
<keyword evidence="1" id="KW-0472">Membrane</keyword>
<reference evidence="2 3" key="1">
    <citation type="journal article" date="2008" name="Nature">
        <title>The genome of Laccaria bicolor provides insights into mycorrhizal symbiosis.</title>
        <authorList>
            <person name="Martin F."/>
            <person name="Aerts A."/>
            <person name="Ahren D."/>
            <person name="Brun A."/>
            <person name="Danchin E.G.J."/>
            <person name="Duchaussoy F."/>
            <person name="Gibon J."/>
            <person name="Kohler A."/>
            <person name="Lindquist E."/>
            <person name="Pereda V."/>
            <person name="Salamov A."/>
            <person name="Shapiro H.J."/>
            <person name="Wuyts J."/>
            <person name="Blaudez D."/>
            <person name="Buee M."/>
            <person name="Brokstein P."/>
            <person name="Canbaeck B."/>
            <person name="Cohen D."/>
            <person name="Courty P.E."/>
            <person name="Coutinho P.M."/>
            <person name="Delaruelle C."/>
            <person name="Detter J.C."/>
            <person name="Deveau A."/>
            <person name="DiFazio S."/>
            <person name="Duplessis S."/>
            <person name="Fraissinet-Tachet L."/>
            <person name="Lucic E."/>
            <person name="Frey-Klett P."/>
            <person name="Fourrey C."/>
            <person name="Feussner I."/>
            <person name="Gay G."/>
            <person name="Grimwood J."/>
            <person name="Hoegger P.J."/>
            <person name="Jain P."/>
            <person name="Kilaru S."/>
            <person name="Labbe J."/>
            <person name="Lin Y.C."/>
            <person name="Legue V."/>
            <person name="Le Tacon F."/>
            <person name="Marmeisse R."/>
            <person name="Melayah D."/>
            <person name="Montanini B."/>
            <person name="Muratet M."/>
            <person name="Nehls U."/>
            <person name="Niculita-Hirzel H."/>
            <person name="Oudot-Le Secq M.P."/>
            <person name="Peter M."/>
            <person name="Quesneville H."/>
            <person name="Rajashekar B."/>
            <person name="Reich M."/>
            <person name="Rouhier N."/>
            <person name="Schmutz J."/>
            <person name="Yin T."/>
            <person name="Chalot M."/>
            <person name="Henrissat B."/>
            <person name="Kuees U."/>
            <person name="Lucas S."/>
            <person name="Van de Peer Y."/>
            <person name="Podila G.K."/>
            <person name="Polle A."/>
            <person name="Pukkila P.J."/>
            <person name="Richardson P.M."/>
            <person name="Rouze P."/>
            <person name="Sanders I.R."/>
            <person name="Stajich J.E."/>
            <person name="Tunlid A."/>
            <person name="Tuskan G."/>
            <person name="Grigoriev I.V."/>
        </authorList>
    </citation>
    <scope>NUCLEOTIDE SEQUENCE [LARGE SCALE GENOMIC DNA]</scope>
    <source>
        <strain evidence="3">S238N-H82 / ATCC MYA-4686</strain>
    </source>
</reference>
<keyword evidence="1" id="KW-1133">Transmembrane helix</keyword>
<dbReference type="RefSeq" id="XP_001888658.1">
    <property type="nucleotide sequence ID" value="XM_001888623.1"/>
</dbReference>
<dbReference type="KEGG" id="lbc:LACBIDRAFT_295741"/>
<evidence type="ECO:0000313" key="3">
    <source>
        <dbReference type="Proteomes" id="UP000001194"/>
    </source>
</evidence>
<protein>
    <submittedName>
        <fullName evidence="2">Predicted protein</fullName>
    </submittedName>
</protein>
<feature type="transmembrane region" description="Helical" evidence="1">
    <location>
        <begin position="65"/>
        <end position="86"/>
    </location>
</feature>